<dbReference type="InterPro" id="IPR017926">
    <property type="entry name" value="GATASE"/>
</dbReference>
<evidence type="ECO:0000313" key="13">
    <source>
        <dbReference type="EMBL" id="VAX23412.1"/>
    </source>
</evidence>
<dbReference type="UniPathway" id="UPA00031">
    <property type="reaction ID" value="UER00010"/>
</dbReference>
<dbReference type="PIRSF" id="PIRSF000495">
    <property type="entry name" value="Amidotransf_hisH"/>
    <property type="match status" value="1"/>
</dbReference>
<dbReference type="InterPro" id="IPR029062">
    <property type="entry name" value="Class_I_gatase-like"/>
</dbReference>
<keyword evidence="7" id="KW-0315">Glutamine amidotransferase</keyword>
<reference evidence="13" key="1">
    <citation type="submission" date="2018-06" db="EMBL/GenBank/DDBJ databases">
        <authorList>
            <person name="Zhirakovskaya E."/>
        </authorList>
    </citation>
    <scope>NUCLEOTIDE SEQUENCE</scope>
</reference>
<dbReference type="Pfam" id="PF00117">
    <property type="entry name" value="GATase"/>
    <property type="match status" value="1"/>
</dbReference>
<dbReference type="FunFam" id="3.40.50.880:FF:000009">
    <property type="entry name" value="Imidazole glycerol phosphate synthase subunit HisH"/>
    <property type="match status" value="1"/>
</dbReference>
<keyword evidence="9" id="KW-0456">Lyase</keyword>
<dbReference type="PANTHER" id="PTHR42701:SF1">
    <property type="entry name" value="IMIDAZOLE GLYCEROL PHOSPHATE SYNTHASE SUBUNIT HISH"/>
    <property type="match status" value="1"/>
</dbReference>
<evidence type="ECO:0000256" key="1">
    <source>
        <dbReference type="ARBA" id="ARBA00004496"/>
    </source>
</evidence>
<keyword evidence="6" id="KW-0378">Hydrolase</keyword>
<gene>
    <name evidence="13" type="ORF">MNBD_NITROSPINAE04-2108</name>
</gene>
<dbReference type="EC" id="2.4.2.-" evidence="13"/>
<dbReference type="EMBL" id="UOGA01000248">
    <property type="protein sequence ID" value="VAX23412.1"/>
    <property type="molecule type" value="Genomic_DNA"/>
</dbReference>
<protein>
    <submittedName>
        <fullName evidence="13">Imidazole glycerol phosphate synthase amidotransferase subunit</fullName>
        <ecNumber evidence="13">2.4.2.-</ecNumber>
    </submittedName>
</protein>
<dbReference type="GO" id="GO:0016829">
    <property type="term" value="F:lyase activity"/>
    <property type="evidence" value="ECO:0007669"/>
    <property type="project" value="UniProtKB-KW"/>
</dbReference>
<dbReference type="Gene3D" id="3.40.50.880">
    <property type="match status" value="1"/>
</dbReference>
<evidence type="ECO:0000256" key="5">
    <source>
        <dbReference type="ARBA" id="ARBA00022605"/>
    </source>
</evidence>
<feature type="domain" description="Glutamine amidotransferase" evidence="12">
    <location>
        <begin position="5"/>
        <end position="200"/>
    </location>
</feature>
<keyword evidence="5" id="KW-0028">Amino-acid biosynthesis</keyword>
<comment type="subcellular location">
    <subcellularLocation>
        <location evidence="1">Cytoplasm</location>
    </subcellularLocation>
</comment>
<accession>A0A3B1C5M7</accession>
<comment type="catalytic activity">
    <reaction evidence="10">
        <text>5-[(5-phospho-1-deoxy-D-ribulos-1-ylimino)methylamino]-1-(5-phospho-beta-D-ribosyl)imidazole-4-carboxamide + L-glutamine = D-erythro-1-(imidazol-4-yl)glycerol 3-phosphate + 5-amino-1-(5-phospho-beta-D-ribosyl)imidazole-4-carboxamide + L-glutamate + H(+)</text>
        <dbReference type="Rhea" id="RHEA:24793"/>
        <dbReference type="ChEBI" id="CHEBI:15378"/>
        <dbReference type="ChEBI" id="CHEBI:29985"/>
        <dbReference type="ChEBI" id="CHEBI:58278"/>
        <dbReference type="ChEBI" id="CHEBI:58359"/>
        <dbReference type="ChEBI" id="CHEBI:58475"/>
        <dbReference type="ChEBI" id="CHEBI:58525"/>
        <dbReference type="EC" id="4.3.2.10"/>
    </reaction>
</comment>
<organism evidence="13">
    <name type="scientific">hydrothermal vent metagenome</name>
    <dbReference type="NCBI Taxonomy" id="652676"/>
    <lineage>
        <taxon>unclassified sequences</taxon>
        <taxon>metagenomes</taxon>
        <taxon>ecological metagenomes</taxon>
    </lineage>
</organism>
<keyword evidence="13" id="KW-0328">Glycosyltransferase</keyword>
<evidence type="ECO:0000256" key="7">
    <source>
        <dbReference type="ARBA" id="ARBA00022962"/>
    </source>
</evidence>
<dbReference type="InterPro" id="IPR010139">
    <property type="entry name" value="Imidazole-glycPsynth_HisH"/>
</dbReference>
<dbReference type="GO" id="GO:0005737">
    <property type="term" value="C:cytoplasm"/>
    <property type="evidence" value="ECO:0007669"/>
    <property type="project" value="UniProtKB-SubCell"/>
</dbReference>
<evidence type="ECO:0000256" key="4">
    <source>
        <dbReference type="ARBA" id="ARBA00022490"/>
    </source>
</evidence>
<keyword evidence="4" id="KW-0963">Cytoplasm</keyword>
<evidence type="ECO:0000259" key="12">
    <source>
        <dbReference type="Pfam" id="PF00117"/>
    </source>
</evidence>
<dbReference type="PANTHER" id="PTHR42701">
    <property type="entry name" value="IMIDAZOLE GLYCEROL PHOSPHATE SYNTHASE SUBUNIT HISH"/>
    <property type="match status" value="1"/>
</dbReference>
<dbReference type="GO" id="GO:0004359">
    <property type="term" value="F:glutaminase activity"/>
    <property type="evidence" value="ECO:0007669"/>
    <property type="project" value="UniProtKB-EC"/>
</dbReference>
<name>A0A3B1C5M7_9ZZZZ</name>
<dbReference type="SUPFAM" id="SSF52317">
    <property type="entry name" value="Class I glutamine amidotransferase-like"/>
    <property type="match status" value="1"/>
</dbReference>
<evidence type="ECO:0000256" key="2">
    <source>
        <dbReference type="ARBA" id="ARBA00005091"/>
    </source>
</evidence>
<dbReference type="HAMAP" id="MF_00278">
    <property type="entry name" value="HisH"/>
    <property type="match status" value="1"/>
</dbReference>
<comment type="catalytic activity">
    <reaction evidence="11">
        <text>L-glutamine + H2O = L-glutamate + NH4(+)</text>
        <dbReference type="Rhea" id="RHEA:15889"/>
        <dbReference type="ChEBI" id="CHEBI:15377"/>
        <dbReference type="ChEBI" id="CHEBI:28938"/>
        <dbReference type="ChEBI" id="CHEBI:29985"/>
        <dbReference type="ChEBI" id="CHEBI:58359"/>
        <dbReference type="EC" id="3.5.1.2"/>
    </reaction>
</comment>
<dbReference type="GO" id="GO:0000107">
    <property type="term" value="F:imidazoleglycerol-phosphate synthase activity"/>
    <property type="evidence" value="ECO:0007669"/>
    <property type="project" value="TreeGrafter"/>
</dbReference>
<evidence type="ECO:0000256" key="11">
    <source>
        <dbReference type="ARBA" id="ARBA00049534"/>
    </source>
</evidence>
<dbReference type="GO" id="GO:0000105">
    <property type="term" value="P:L-histidine biosynthetic process"/>
    <property type="evidence" value="ECO:0007669"/>
    <property type="project" value="UniProtKB-UniPathway"/>
</dbReference>
<comment type="pathway">
    <text evidence="2">Amino-acid biosynthesis; L-histidine biosynthesis; L-histidine from 5-phospho-alpha-D-ribose 1-diphosphate: step 5/9.</text>
</comment>
<dbReference type="PROSITE" id="PS51274">
    <property type="entry name" value="GATASE_COBBQ"/>
    <property type="match status" value="1"/>
</dbReference>
<dbReference type="AlphaFoldDB" id="A0A3B1C5M7"/>
<evidence type="ECO:0000256" key="8">
    <source>
        <dbReference type="ARBA" id="ARBA00023102"/>
    </source>
</evidence>
<dbReference type="CDD" id="cd01748">
    <property type="entry name" value="GATase1_IGP_Synthase"/>
    <property type="match status" value="1"/>
</dbReference>
<evidence type="ECO:0000256" key="6">
    <source>
        <dbReference type="ARBA" id="ARBA00022801"/>
    </source>
</evidence>
<dbReference type="NCBIfam" id="TIGR01855">
    <property type="entry name" value="IMP_synth_hisH"/>
    <property type="match status" value="1"/>
</dbReference>
<dbReference type="PROSITE" id="PS51273">
    <property type="entry name" value="GATASE_TYPE_1"/>
    <property type="match status" value="1"/>
</dbReference>
<keyword evidence="8" id="KW-0368">Histidine biosynthesis</keyword>
<evidence type="ECO:0000256" key="9">
    <source>
        <dbReference type="ARBA" id="ARBA00023239"/>
    </source>
</evidence>
<sequence length="205" mass="22528">MSVVIVDYDVGNLRSVQKAFERVGASAVVERDAEKISSAKALVLPGVGAFAECMNNLRGFGLLEAVKDFISSGRPFLGICVGYQLLFEKSEEFGDSTGLGVFKGKCVKFKTPASSGHKIPHMGWNQVENKNKSRLLEGIEDGSDFYFVHSYYPVPEEDIVTSQTEYGEVFASSVERGNIFATQFHPEKSQRVGLKVLKNFARITG</sequence>
<proteinExistence type="inferred from homology"/>
<evidence type="ECO:0000256" key="3">
    <source>
        <dbReference type="ARBA" id="ARBA00011152"/>
    </source>
</evidence>
<comment type="subunit">
    <text evidence="3">Heterodimer of HisH and HisF.</text>
</comment>
<keyword evidence="13" id="KW-0808">Transferase</keyword>
<evidence type="ECO:0000256" key="10">
    <source>
        <dbReference type="ARBA" id="ARBA00047838"/>
    </source>
</evidence>